<dbReference type="PANTHER" id="PTHR43740:SF2">
    <property type="entry name" value="LEUCINE--TRNA LIGASE, MITOCHONDRIAL"/>
    <property type="match status" value="1"/>
</dbReference>
<reference evidence="8 9" key="1">
    <citation type="submission" date="2022-03" db="EMBL/GenBank/DDBJ databases">
        <title>Streptomyces yunnanensis P86,complete genome.</title>
        <authorList>
            <person name="Chen S."/>
            <person name="Zhang Q."/>
        </authorList>
    </citation>
    <scope>NUCLEOTIDE SEQUENCE [LARGE SCALE GENOMIC DNA]</scope>
    <source>
        <strain evidence="8 9">P86</strain>
    </source>
</reference>
<proteinExistence type="inferred from homology"/>
<evidence type="ECO:0000313" key="9">
    <source>
        <dbReference type="Proteomes" id="UP001218629"/>
    </source>
</evidence>
<dbReference type="InterPro" id="IPR002302">
    <property type="entry name" value="Leu-tRNA-ligase"/>
</dbReference>
<keyword evidence="5" id="KW-0067">ATP-binding</keyword>
<dbReference type="EC" id="6.1.1.4" evidence="2"/>
<organism evidence="8 9">
    <name type="scientific">Streptomyces yunnanensis</name>
    <dbReference type="NCBI Taxonomy" id="156453"/>
    <lineage>
        <taxon>Bacteria</taxon>
        <taxon>Bacillati</taxon>
        <taxon>Actinomycetota</taxon>
        <taxon>Actinomycetes</taxon>
        <taxon>Kitasatosporales</taxon>
        <taxon>Streptomycetaceae</taxon>
        <taxon>Streptomyces</taxon>
    </lineage>
</organism>
<evidence type="ECO:0000256" key="6">
    <source>
        <dbReference type="ARBA" id="ARBA00022917"/>
    </source>
</evidence>
<evidence type="ECO:0000256" key="5">
    <source>
        <dbReference type="ARBA" id="ARBA00022840"/>
    </source>
</evidence>
<evidence type="ECO:0000256" key="7">
    <source>
        <dbReference type="ARBA" id="ARBA00023146"/>
    </source>
</evidence>
<dbReference type="SUPFAM" id="SSF52374">
    <property type="entry name" value="Nucleotidylyl transferase"/>
    <property type="match status" value="1"/>
</dbReference>
<name>A0ABY8APB5_9ACTN</name>
<evidence type="ECO:0000313" key="8">
    <source>
        <dbReference type="EMBL" id="WEB45342.1"/>
    </source>
</evidence>
<comment type="similarity">
    <text evidence="1">Belongs to the class-I aminoacyl-tRNA synthetase family.</text>
</comment>
<keyword evidence="4" id="KW-0547">Nucleotide-binding</keyword>
<dbReference type="InterPro" id="IPR014729">
    <property type="entry name" value="Rossmann-like_a/b/a_fold"/>
</dbReference>
<evidence type="ECO:0000256" key="3">
    <source>
        <dbReference type="ARBA" id="ARBA00022598"/>
    </source>
</evidence>
<evidence type="ECO:0000256" key="2">
    <source>
        <dbReference type="ARBA" id="ARBA00013164"/>
    </source>
</evidence>
<keyword evidence="6" id="KW-0648">Protein biosynthesis</keyword>
<keyword evidence="3" id="KW-0436">Ligase</keyword>
<evidence type="ECO:0000256" key="4">
    <source>
        <dbReference type="ARBA" id="ARBA00022741"/>
    </source>
</evidence>
<dbReference type="PROSITE" id="PS00178">
    <property type="entry name" value="AA_TRNA_LIGASE_I"/>
    <property type="match status" value="1"/>
</dbReference>
<gene>
    <name evidence="8" type="ORF">MOV08_42675</name>
</gene>
<dbReference type="PANTHER" id="PTHR43740">
    <property type="entry name" value="LEUCYL-TRNA SYNTHETASE"/>
    <property type="match status" value="1"/>
</dbReference>
<dbReference type="RefSeq" id="WP_275311529.1">
    <property type="nucleotide sequence ID" value="NZ_CP095749.1"/>
</dbReference>
<keyword evidence="9" id="KW-1185">Reference proteome</keyword>
<dbReference type="InterPro" id="IPR001412">
    <property type="entry name" value="aa-tRNA-synth_I_CS"/>
</dbReference>
<evidence type="ECO:0000256" key="1">
    <source>
        <dbReference type="ARBA" id="ARBA00005594"/>
    </source>
</evidence>
<keyword evidence="7" id="KW-0030">Aminoacyl-tRNA synthetase</keyword>
<sequence>MADEQGTTARGIYTSQAGIGTWLQLWREERLFQAEELTPASSKDENRTAVVRMFPYPSGDLHMGHAEVCSISDTPARFARMRAQIRLGPHAVKAR</sequence>
<dbReference type="Gene3D" id="3.40.50.620">
    <property type="entry name" value="HUPs"/>
    <property type="match status" value="1"/>
</dbReference>
<accession>A0ABY8APB5</accession>
<dbReference type="EMBL" id="CP095749">
    <property type="protein sequence ID" value="WEB45342.1"/>
    <property type="molecule type" value="Genomic_DNA"/>
</dbReference>
<protein>
    <recommendedName>
        <fullName evidence="2">leucine--tRNA ligase</fullName>
        <ecNumber evidence="2">6.1.1.4</ecNumber>
    </recommendedName>
</protein>
<dbReference type="Proteomes" id="UP001218629">
    <property type="component" value="Chromosome"/>
</dbReference>